<evidence type="ECO:0000313" key="3">
    <source>
        <dbReference type="Proteomes" id="UP001415169"/>
    </source>
</evidence>
<keyword evidence="1" id="KW-0175">Coiled coil</keyword>
<evidence type="ECO:0000256" key="1">
    <source>
        <dbReference type="SAM" id="Coils"/>
    </source>
</evidence>
<dbReference type="EMBL" id="BAABBV010000002">
    <property type="protein sequence ID" value="GAA4165016.1"/>
    <property type="molecule type" value="Genomic_DNA"/>
</dbReference>
<reference evidence="2" key="2">
    <citation type="submission" date="2023-12" db="EMBL/GenBank/DDBJ databases">
        <authorList>
            <person name="Sun Q."/>
            <person name="Inoue M."/>
        </authorList>
    </citation>
    <scope>NUCLEOTIDE SEQUENCE</scope>
    <source>
        <strain evidence="2">JCM 17590</strain>
    </source>
</reference>
<comment type="caution">
    <text evidence="2">The sequence shown here is derived from an EMBL/GenBank/DDBJ whole genome shotgun (WGS) entry which is preliminary data.</text>
</comment>
<gene>
    <name evidence="2" type="ORF">GCM10022286_27570</name>
</gene>
<reference evidence="2" key="1">
    <citation type="journal article" date="2014" name="Int. J. Syst. Evol. Microbiol.">
        <title>Complete genome of a new Firmicutes species belonging to the dominant human colonic microbiota ('Ruminococcus bicirculans') reveals two chromosomes and a selective capacity to utilize plant glucans.</title>
        <authorList>
            <consortium name="NISC Comparative Sequencing Program"/>
            <person name="Wegmann U."/>
            <person name="Louis P."/>
            <person name="Goesmann A."/>
            <person name="Henrissat B."/>
            <person name="Duncan S.H."/>
            <person name="Flint H.J."/>
        </authorList>
    </citation>
    <scope>NUCLEOTIDE SEQUENCE</scope>
    <source>
        <strain evidence="2">JCM 17590</strain>
    </source>
</reference>
<evidence type="ECO:0000313" key="2">
    <source>
        <dbReference type="EMBL" id="GAA4165016.1"/>
    </source>
</evidence>
<name>A0ABP7ZMV1_9MICO</name>
<dbReference type="SUPFAM" id="SSF159888">
    <property type="entry name" value="YdhG-like"/>
    <property type="match status" value="1"/>
</dbReference>
<organism evidence="2 3">
    <name type="scientific">Gryllotalpicola daejeonensis</name>
    <dbReference type="NCBI Taxonomy" id="993087"/>
    <lineage>
        <taxon>Bacteria</taxon>
        <taxon>Bacillati</taxon>
        <taxon>Actinomycetota</taxon>
        <taxon>Actinomycetes</taxon>
        <taxon>Micrococcales</taxon>
        <taxon>Microbacteriaceae</taxon>
        <taxon>Gryllotalpicola</taxon>
    </lineage>
</organism>
<protein>
    <submittedName>
        <fullName evidence="2">DUF1801 domain-containing protein</fullName>
    </submittedName>
</protein>
<dbReference type="Proteomes" id="UP001415169">
    <property type="component" value="Unassembled WGS sequence"/>
</dbReference>
<sequence>MFGMTETKTTGFTAEERAAMRQRAKELKAQESEAQALQAVLDKIASLDEPDKTNAERIHAIITEVAPHLKPRTFYGSPAYANADGKVICFYQERAKFKVRYGNFAFFDAAQLDDGTMWPTAFAITEITPEDEKRIAEVVKKAAGVA</sequence>
<proteinExistence type="predicted"/>
<accession>A0ABP7ZMV1</accession>
<keyword evidence="3" id="KW-1185">Reference proteome</keyword>
<feature type="coiled-coil region" evidence="1">
    <location>
        <begin position="17"/>
        <end position="47"/>
    </location>
</feature>